<dbReference type="SUPFAM" id="SSF53098">
    <property type="entry name" value="Ribonuclease H-like"/>
    <property type="match status" value="1"/>
</dbReference>
<evidence type="ECO:0000259" key="3">
    <source>
        <dbReference type="PROSITE" id="PS50994"/>
    </source>
</evidence>
<feature type="compositionally biased region" description="Polar residues" evidence="2">
    <location>
        <begin position="233"/>
        <end position="246"/>
    </location>
</feature>
<dbReference type="AlphaFoldDB" id="A0AAE1HD48"/>
<dbReference type="Gene3D" id="1.10.340.70">
    <property type="match status" value="1"/>
</dbReference>
<evidence type="ECO:0000313" key="4">
    <source>
        <dbReference type="EMBL" id="KAK3918893.1"/>
    </source>
</evidence>
<dbReference type="Gene3D" id="2.40.70.10">
    <property type="entry name" value="Acid Proteases"/>
    <property type="match status" value="1"/>
</dbReference>
<dbReference type="SUPFAM" id="SSF50630">
    <property type="entry name" value="Acid proteases"/>
    <property type="match status" value="1"/>
</dbReference>
<evidence type="ECO:0000313" key="5">
    <source>
        <dbReference type="Proteomes" id="UP001219518"/>
    </source>
</evidence>
<accession>A0AAE1HD48</accession>
<dbReference type="InterPro" id="IPR012337">
    <property type="entry name" value="RNaseH-like_sf"/>
</dbReference>
<keyword evidence="5" id="KW-1185">Reference proteome</keyword>
<reference evidence="4" key="1">
    <citation type="submission" date="2021-07" db="EMBL/GenBank/DDBJ databases">
        <authorList>
            <person name="Catto M.A."/>
            <person name="Jacobson A."/>
            <person name="Kennedy G."/>
            <person name="Labadie P."/>
            <person name="Hunt B.G."/>
            <person name="Srinivasan R."/>
        </authorList>
    </citation>
    <scope>NUCLEOTIDE SEQUENCE</scope>
    <source>
        <strain evidence="4">PL_HMW_Pooled</strain>
        <tissue evidence="4">Head</tissue>
    </source>
</reference>
<dbReference type="InterPro" id="IPR021109">
    <property type="entry name" value="Peptidase_aspartic_dom_sf"/>
</dbReference>
<comment type="caution">
    <text evidence="4">The sequence shown here is derived from an EMBL/GenBank/DDBJ whole genome shotgun (WGS) entry which is preliminary data.</text>
</comment>
<organism evidence="4 5">
    <name type="scientific">Frankliniella fusca</name>
    <dbReference type="NCBI Taxonomy" id="407009"/>
    <lineage>
        <taxon>Eukaryota</taxon>
        <taxon>Metazoa</taxon>
        <taxon>Ecdysozoa</taxon>
        <taxon>Arthropoda</taxon>
        <taxon>Hexapoda</taxon>
        <taxon>Insecta</taxon>
        <taxon>Pterygota</taxon>
        <taxon>Neoptera</taxon>
        <taxon>Paraneoptera</taxon>
        <taxon>Thysanoptera</taxon>
        <taxon>Terebrantia</taxon>
        <taxon>Thripoidea</taxon>
        <taxon>Thripidae</taxon>
        <taxon>Frankliniella</taxon>
    </lineage>
</organism>
<protein>
    <recommendedName>
        <fullName evidence="1">RNA-directed DNA polymerase</fullName>
        <ecNumber evidence="1">2.7.7.49</ecNumber>
    </recommendedName>
</protein>
<feature type="compositionally biased region" description="Basic and acidic residues" evidence="2">
    <location>
        <begin position="19"/>
        <end position="43"/>
    </location>
</feature>
<evidence type="ECO:0000256" key="2">
    <source>
        <dbReference type="SAM" id="MobiDB-lite"/>
    </source>
</evidence>
<dbReference type="GO" id="GO:0003676">
    <property type="term" value="F:nucleic acid binding"/>
    <property type="evidence" value="ECO:0007669"/>
    <property type="project" value="InterPro"/>
</dbReference>
<dbReference type="GO" id="GO:0003964">
    <property type="term" value="F:RNA-directed DNA polymerase activity"/>
    <property type="evidence" value="ECO:0007669"/>
    <property type="project" value="UniProtKB-EC"/>
</dbReference>
<dbReference type="FunFam" id="3.30.420.10:FF:000032">
    <property type="entry name" value="Retrovirus-related Pol polyprotein from transposon 297-like Protein"/>
    <property type="match status" value="1"/>
</dbReference>
<feature type="domain" description="Integrase catalytic" evidence="3">
    <location>
        <begin position="808"/>
        <end position="975"/>
    </location>
</feature>
<dbReference type="EC" id="2.7.7.49" evidence="1"/>
<reference evidence="4" key="2">
    <citation type="journal article" date="2023" name="BMC Genomics">
        <title>Pest status, molecular evolution, and epigenetic factors derived from the genome assembly of Frankliniella fusca, a thysanopteran phytovirus vector.</title>
        <authorList>
            <person name="Catto M.A."/>
            <person name="Labadie P.E."/>
            <person name="Jacobson A.L."/>
            <person name="Kennedy G.G."/>
            <person name="Srinivasan R."/>
            <person name="Hunt B.G."/>
        </authorList>
    </citation>
    <scope>NUCLEOTIDE SEQUENCE</scope>
    <source>
        <strain evidence="4">PL_HMW_Pooled</strain>
    </source>
</reference>
<dbReference type="SUPFAM" id="SSF52949">
    <property type="entry name" value="Macro domain-like"/>
    <property type="match status" value="1"/>
</dbReference>
<dbReference type="InterPro" id="IPR001584">
    <property type="entry name" value="Integrase_cat-core"/>
</dbReference>
<dbReference type="Gene3D" id="3.30.420.10">
    <property type="entry name" value="Ribonuclease H-like superfamily/Ribonuclease H"/>
    <property type="match status" value="1"/>
</dbReference>
<dbReference type="Gene3D" id="3.40.220.10">
    <property type="entry name" value="Leucine Aminopeptidase, subunit E, domain 1"/>
    <property type="match status" value="1"/>
</dbReference>
<dbReference type="Pfam" id="PF17921">
    <property type="entry name" value="Integrase_H2C2"/>
    <property type="match status" value="1"/>
</dbReference>
<gene>
    <name evidence="4" type="ORF">KUF71_001017</name>
</gene>
<dbReference type="FunFam" id="1.10.340.70:FF:000001">
    <property type="entry name" value="Retrovirus-related Pol polyprotein from transposon gypsy-like Protein"/>
    <property type="match status" value="1"/>
</dbReference>
<name>A0AAE1HD48_9NEOP</name>
<dbReference type="Pfam" id="PF00665">
    <property type="entry name" value="rve"/>
    <property type="match status" value="1"/>
</dbReference>
<sequence length="1114" mass="126538">MTEAQEEGEIISQVTPHQPQERLKKDKELKSRKQKRQEARDKPFKCVPEADCRACNINRMAPILKCRIEGKETYSVADTGATITVFKRTGRDLPQSKLRMKGATSHTGILFGPAMTRITINGKDYNYPVYEADIEENLLGFDFMDKYDAVIKVKNKEIYFGDNKAPFEMGNSKEKGKFDSGKLFYTVRAGKDLILKPFVEKEISTFLETDFQADELERVSNVFLAEGQTRTDSGTSGAQVLSTPGQLQGKGQEGCTLSAETETDFEILRSLVGDHFEVFETPTEGRIFEKLKTGSLLTDDFSFGSQPIHKMELNVRLGLFLNSKGTGPIENKLTKLPATVIIETVSLTNCGDKCLKIPKYAILGEVYLLHPMGDNYEIQDEFADANETVTVNSVSALPEAPRPVEHVIKPFHGVEVETTPSKDPIPENTPLPEDLQKMVDRCQNLTIEEKKMVEDLIRKNHDERDEIAQINRLSTLSNGSDKFTILHTYGSILESPEDLPIVHAVSHDGKFGKGLARQLEQEFQLREDFLKEKDRGFPGYVALQRGNRIIVNLITKSRYFHKPTSTDIEQAFLLLRDWLEANHISEWCLPELGCGLDQLESSLLLQMLVKVFGHTDMTLVMYHYDPPQECLYDIAAEKTCNIECGHCEPITDTEDITVNWTRIVPDGVSTEDMIKEQRLDQDIMPILVAVEEGKRPHLNEIVGLSSRTRSLWHQFNSLCMDNKLLHRRFEHPSGLPEKERLQLILPRKYVDSTIKHYHSQLGEVNHFGVAKTLGHLNRFFWWPGMSTDVAANISKCEKCLKYKGPIKKGKAPLKIFQDGVLHGRWHVDVCDMPATADGYRYLLVAIEAFSGWPVMVPMKKQNAETIARALIEHVFSVYGAPISILTDQGRAFESELFKEIMDLYQIRKLRTSGYHPSANGKAERWIRTLKKNIAMLVGKAQHSWPDYVPFVAQAYRSLPHSAHKFSPYEVLFGAPMRTPSTLTQGIPPYSRPLESYPYEVREALAQIHDTVRMMNSQAATKMKEYYDRTAMVQPFVVGDKVLLYRKARKSGESLKLKALWEGPFKIVSILNDCNARIERDDPPRERLIVHMDRLAPYPKTEDSQGAWLNFLDLA</sequence>
<dbReference type="InterPro" id="IPR050951">
    <property type="entry name" value="Retrovirus_Pol_polyprotein"/>
</dbReference>
<dbReference type="EMBL" id="JAHWGI010000968">
    <property type="protein sequence ID" value="KAK3918893.1"/>
    <property type="molecule type" value="Genomic_DNA"/>
</dbReference>
<dbReference type="Proteomes" id="UP001219518">
    <property type="component" value="Unassembled WGS sequence"/>
</dbReference>
<dbReference type="PANTHER" id="PTHR37984:SF15">
    <property type="entry name" value="INTEGRASE CATALYTIC DOMAIN-CONTAINING PROTEIN"/>
    <property type="match status" value="1"/>
</dbReference>
<evidence type="ECO:0000256" key="1">
    <source>
        <dbReference type="ARBA" id="ARBA00012493"/>
    </source>
</evidence>
<dbReference type="InterPro" id="IPR043472">
    <property type="entry name" value="Macro_dom-like"/>
</dbReference>
<feature type="region of interest" description="Disordered" evidence="2">
    <location>
        <begin position="233"/>
        <end position="252"/>
    </location>
</feature>
<dbReference type="PROSITE" id="PS50994">
    <property type="entry name" value="INTEGRASE"/>
    <property type="match status" value="1"/>
</dbReference>
<dbReference type="GO" id="GO:0015074">
    <property type="term" value="P:DNA integration"/>
    <property type="evidence" value="ECO:0007669"/>
    <property type="project" value="InterPro"/>
</dbReference>
<proteinExistence type="predicted"/>
<dbReference type="PANTHER" id="PTHR37984">
    <property type="entry name" value="PROTEIN CBG26694"/>
    <property type="match status" value="1"/>
</dbReference>
<feature type="region of interest" description="Disordered" evidence="2">
    <location>
        <begin position="1"/>
        <end position="43"/>
    </location>
</feature>
<dbReference type="InterPro" id="IPR036397">
    <property type="entry name" value="RNaseH_sf"/>
</dbReference>
<dbReference type="InterPro" id="IPR041588">
    <property type="entry name" value="Integrase_H2C2"/>
</dbReference>